<proteinExistence type="predicted"/>
<sequence length="113" mass="12764">MTDRPVDASVLISEVEGHLLLQAAVSEGRAAAERLTGRLVWLTDTQREELEECFTQEYLALARRSWQHTARRGTELRAEYEYRYRALRRRLCTGWLLGAALCVAAALLTGVSV</sequence>
<keyword evidence="1" id="KW-1133">Transmembrane helix</keyword>
<dbReference type="EMBL" id="BAAAUF010000020">
    <property type="protein sequence ID" value="GAA3044898.1"/>
    <property type="molecule type" value="Genomic_DNA"/>
</dbReference>
<evidence type="ECO:0008006" key="4">
    <source>
        <dbReference type="Google" id="ProtNLM"/>
    </source>
</evidence>
<dbReference type="Proteomes" id="UP001501532">
    <property type="component" value="Unassembled WGS sequence"/>
</dbReference>
<evidence type="ECO:0000313" key="3">
    <source>
        <dbReference type="Proteomes" id="UP001501532"/>
    </source>
</evidence>
<keyword evidence="1" id="KW-0812">Transmembrane</keyword>
<keyword evidence="1" id="KW-0472">Membrane</keyword>
<reference evidence="3" key="1">
    <citation type="journal article" date="2019" name="Int. J. Syst. Evol. Microbiol.">
        <title>The Global Catalogue of Microorganisms (GCM) 10K type strain sequencing project: providing services to taxonomists for standard genome sequencing and annotation.</title>
        <authorList>
            <consortium name="The Broad Institute Genomics Platform"/>
            <consortium name="The Broad Institute Genome Sequencing Center for Infectious Disease"/>
            <person name="Wu L."/>
            <person name="Ma J."/>
        </authorList>
    </citation>
    <scope>NUCLEOTIDE SEQUENCE [LARGE SCALE GENOMIC DNA]</scope>
    <source>
        <strain evidence="3">JCM 9091</strain>
    </source>
</reference>
<feature type="transmembrane region" description="Helical" evidence="1">
    <location>
        <begin position="91"/>
        <end position="111"/>
    </location>
</feature>
<evidence type="ECO:0000256" key="1">
    <source>
        <dbReference type="SAM" id="Phobius"/>
    </source>
</evidence>
<evidence type="ECO:0000313" key="2">
    <source>
        <dbReference type="EMBL" id="GAA3044898.1"/>
    </source>
</evidence>
<accession>A0ABP6LIK8</accession>
<name>A0ABP6LIK8_9ACTN</name>
<gene>
    <name evidence="2" type="ORF">GCM10010448_29670</name>
</gene>
<dbReference type="RefSeq" id="WP_234516129.1">
    <property type="nucleotide sequence ID" value="NZ_BAAAUF010000020.1"/>
</dbReference>
<protein>
    <recommendedName>
        <fullName evidence="4">Cytochrome C oxidase subunit I</fullName>
    </recommendedName>
</protein>
<comment type="caution">
    <text evidence="2">The sequence shown here is derived from an EMBL/GenBank/DDBJ whole genome shotgun (WGS) entry which is preliminary data.</text>
</comment>
<keyword evidence="3" id="KW-1185">Reference proteome</keyword>
<organism evidence="2 3">
    <name type="scientific">Streptomyces glomeratus</name>
    <dbReference type="NCBI Taxonomy" id="284452"/>
    <lineage>
        <taxon>Bacteria</taxon>
        <taxon>Bacillati</taxon>
        <taxon>Actinomycetota</taxon>
        <taxon>Actinomycetes</taxon>
        <taxon>Kitasatosporales</taxon>
        <taxon>Streptomycetaceae</taxon>
        <taxon>Streptomyces</taxon>
    </lineage>
</organism>